<accession>A0ABV8TWX2</accession>
<keyword evidence="3 9" id="KW-1003">Cell membrane</keyword>
<gene>
    <name evidence="9 10" type="primary">mscL</name>
    <name evidence="10" type="ORF">ACFPET_06635</name>
</gene>
<evidence type="ECO:0000256" key="3">
    <source>
        <dbReference type="ARBA" id="ARBA00022475"/>
    </source>
</evidence>
<keyword evidence="2 9" id="KW-0813">Transport</keyword>
<dbReference type="Proteomes" id="UP001595823">
    <property type="component" value="Unassembled WGS sequence"/>
</dbReference>
<dbReference type="PANTHER" id="PTHR30266:SF2">
    <property type="entry name" value="LARGE-CONDUCTANCE MECHANOSENSITIVE CHANNEL"/>
    <property type="match status" value="1"/>
</dbReference>
<dbReference type="InterPro" id="IPR037673">
    <property type="entry name" value="MSC/AndL"/>
</dbReference>
<feature type="transmembrane region" description="Helical" evidence="9">
    <location>
        <begin position="63"/>
        <end position="86"/>
    </location>
</feature>
<keyword evidence="8 9" id="KW-0407">Ion channel</keyword>
<dbReference type="EMBL" id="JBHSDK010000010">
    <property type="protein sequence ID" value="MFC4334871.1"/>
    <property type="molecule type" value="Genomic_DNA"/>
</dbReference>
<dbReference type="PANTHER" id="PTHR30266">
    <property type="entry name" value="MECHANOSENSITIVE CHANNEL MSCL"/>
    <property type="match status" value="1"/>
</dbReference>
<keyword evidence="7 9" id="KW-0472">Membrane</keyword>
<dbReference type="HAMAP" id="MF_00115">
    <property type="entry name" value="MscL"/>
    <property type="match status" value="1"/>
</dbReference>
<organism evidence="10 11">
    <name type="scientific">Salininema proteolyticum</name>
    <dbReference type="NCBI Taxonomy" id="1607685"/>
    <lineage>
        <taxon>Bacteria</taxon>
        <taxon>Bacillati</taxon>
        <taxon>Actinomycetota</taxon>
        <taxon>Actinomycetes</taxon>
        <taxon>Glycomycetales</taxon>
        <taxon>Glycomycetaceae</taxon>
        <taxon>Salininema</taxon>
    </lineage>
</organism>
<comment type="subcellular location">
    <subcellularLocation>
        <location evidence="9">Cell membrane</location>
        <topology evidence="9">Multi-pass membrane protein</topology>
    </subcellularLocation>
    <subcellularLocation>
        <location evidence="1">Membrane</location>
        <topology evidence="1">Multi-pass membrane protein</topology>
    </subcellularLocation>
</comment>
<dbReference type="SUPFAM" id="SSF81330">
    <property type="entry name" value="Gated mechanosensitive channel"/>
    <property type="match status" value="1"/>
</dbReference>
<dbReference type="NCBIfam" id="TIGR00220">
    <property type="entry name" value="mscL"/>
    <property type="match status" value="1"/>
</dbReference>
<evidence type="ECO:0000313" key="10">
    <source>
        <dbReference type="EMBL" id="MFC4334871.1"/>
    </source>
</evidence>
<feature type="transmembrane region" description="Helical" evidence="9">
    <location>
        <begin position="12"/>
        <end position="35"/>
    </location>
</feature>
<evidence type="ECO:0000256" key="1">
    <source>
        <dbReference type="ARBA" id="ARBA00004141"/>
    </source>
</evidence>
<dbReference type="RefSeq" id="WP_380618991.1">
    <property type="nucleotide sequence ID" value="NZ_JBHSDK010000010.1"/>
</dbReference>
<evidence type="ECO:0000256" key="2">
    <source>
        <dbReference type="ARBA" id="ARBA00022448"/>
    </source>
</evidence>
<evidence type="ECO:0000256" key="4">
    <source>
        <dbReference type="ARBA" id="ARBA00022692"/>
    </source>
</evidence>
<keyword evidence="4 9" id="KW-0812">Transmembrane</keyword>
<protein>
    <recommendedName>
        <fullName evidence="9">Large-conductance mechanosensitive channel</fullName>
    </recommendedName>
</protein>
<keyword evidence="5 9" id="KW-1133">Transmembrane helix</keyword>
<evidence type="ECO:0000313" key="11">
    <source>
        <dbReference type="Proteomes" id="UP001595823"/>
    </source>
</evidence>
<dbReference type="InterPro" id="IPR001185">
    <property type="entry name" value="MS_channel"/>
</dbReference>
<sequence length="143" mass="15694">MFKGFKDFLLRGNVVELAVAVVMGAAMTALVSSFGEAFLNPLIQLFTGGEEVGGAFMVNGVEFAYGAFINQIIVFIITAAAIYFVIVLPFNKAKKMLVAEKEAVPAIDEKTEVLKEIRDLLVEQRQATDGHRSEISQRTHVQQ</sequence>
<dbReference type="Pfam" id="PF01741">
    <property type="entry name" value="MscL"/>
    <property type="match status" value="1"/>
</dbReference>
<keyword evidence="6 9" id="KW-0406">Ion transport</keyword>
<comment type="subunit">
    <text evidence="9">Homopentamer.</text>
</comment>
<comment type="caution">
    <text evidence="10">The sequence shown here is derived from an EMBL/GenBank/DDBJ whole genome shotgun (WGS) entry which is preliminary data.</text>
</comment>
<evidence type="ECO:0000256" key="9">
    <source>
        <dbReference type="HAMAP-Rule" id="MF_00115"/>
    </source>
</evidence>
<dbReference type="InterPro" id="IPR036019">
    <property type="entry name" value="MscL_channel"/>
</dbReference>
<evidence type="ECO:0000256" key="6">
    <source>
        <dbReference type="ARBA" id="ARBA00023065"/>
    </source>
</evidence>
<evidence type="ECO:0000256" key="8">
    <source>
        <dbReference type="ARBA" id="ARBA00023303"/>
    </source>
</evidence>
<evidence type="ECO:0000256" key="7">
    <source>
        <dbReference type="ARBA" id="ARBA00023136"/>
    </source>
</evidence>
<reference evidence="11" key="1">
    <citation type="journal article" date="2019" name="Int. J. Syst. Evol. Microbiol.">
        <title>The Global Catalogue of Microorganisms (GCM) 10K type strain sequencing project: providing services to taxonomists for standard genome sequencing and annotation.</title>
        <authorList>
            <consortium name="The Broad Institute Genomics Platform"/>
            <consortium name="The Broad Institute Genome Sequencing Center for Infectious Disease"/>
            <person name="Wu L."/>
            <person name="Ma J."/>
        </authorList>
    </citation>
    <scope>NUCLEOTIDE SEQUENCE [LARGE SCALE GENOMIC DNA]</scope>
    <source>
        <strain evidence="11">IBRC-M 10908</strain>
    </source>
</reference>
<comment type="similarity">
    <text evidence="9">Belongs to the MscL family.</text>
</comment>
<comment type="function">
    <text evidence="9">Channel that opens in response to stretch forces in the membrane lipid bilayer. May participate in the regulation of osmotic pressure changes within the cell.</text>
</comment>
<keyword evidence="11" id="KW-1185">Reference proteome</keyword>
<name>A0ABV8TWX2_9ACTN</name>
<dbReference type="Gene3D" id="1.10.1200.120">
    <property type="entry name" value="Large-conductance mechanosensitive channel, MscL, domain 1"/>
    <property type="match status" value="1"/>
</dbReference>
<proteinExistence type="inferred from homology"/>
<evidence type="ECO:0000256" key="5">
    <source>
        <dbReference type="ARBA" id="ARBA00022989"/>
    </source>
</evidence>
<dbReference type="PRINTS" id="PR01264">
    <property type="entry name" value="MECHCHANNEL"/>
</dbReference>